<sequence>MRRASFLAATGLLTLPLMAALCCRPEVAPAPAFEEASLSYTWRQARATCFCPEACPTDSAGRYSQLVLRPDHTFQRLHNGRGAVLAQGTWRLNGFPYVLLTDAAGSREEFIIRNATGTGSSTVVGDSLYLDTHSSTDCRHLVFRKIL</sequence>
<dbReference type="Proteomes" id="UP000280066">
    <property type="component" value="Unassembled WGS sequence"/>
</dbReference>
<keyword evidence="1" id="KW-0732">Signal</keyword>
<dbReference type="EMBL" id="RWIS01000002">
    <property type="protein sequence ID" value="RSK36322.1"/>
    <property type="molecule type" value="Genomic_DNA"/>
</dbReference>
<gene>
    <name evidence="2" type="ORF">EI290_05420</name>
</gene>
<name>A0A3R9PFE2_9BACT</name>
<comment type="caution">
    <text evidence="2">The sequence shown here is derived from an EMBL/GenBank/DDBJ whole genome shotgun (WGS) entry which is preliminary data.</text>
</comment>
<evidence type="ECO:0000313" key="3">
    <source>
        <dbReference type="Proteomes" id="UP000280066"/>
    </source>
</evidence>
<feature type="signal peptide" evidence="1">
    <location>
        <begin position="1"/>
        <end position="19"/>
    </location>
</feature>
<proteinExistence type="predicted"/>
<keyword evidence="3" id="KW-1185">Reference proteome</keyword>
<protein>
    <recommendedName>
        <fullName evidence="4">Copper resistance protein NlpE</fullName>
    </recommendedName>
</protein>
<evidence type="ECO:0000256" key="1">
    <source>
        <dbReference type="SAM" id="SignalP"/>
    </source>
</evidence>
<accession>A0A3R9PFE2</accession>
<dbReference type="AlphaFoldDB" id="A0A3R9PFE2"/>
<organism evidence="2 3">
    <name type="scientific">Hymenobacter metallilatus</name>
    <dbReference type="NCBI Taxonomy" id="2493666"/>
    <lineage>
        <taxon>Bacteria</taxon>
        <taxon>Pseudomonadati</taxon>
        <taxon>Bacteroidota</taxon>
        <taxon>Cytophagia</taxon>
        <taxon>Cytophagales</taxon>
        <taxon>Hymenobacteraceae</taxon>
        <taxon>Hymenobacter</taxon>
    </lineage>
</organism>
<feature type="chain" id="PRO_5018721171" description="Copper resistance protein NlpE" evidence="1">
    <location>
        <begin position="20"/>
        <end position="147"/>
    </location>
</feature>
<dbReference type="RefSeq" id="WP_125427514.1">
    <property type="nucleotide sequence ID" value="NZ_RWIS01000002.1"/>
</dbReference>
<evidence type="ECO:0008006" key="4">
    <source>
        <dbReference type="Google" id="ProtNLM"/>
    </source>
</evidence>
<evidence type="ECO:0000313" key="2">
    <source>
        <dbReference type="EMBL" id="RSK36322.1"/>
    </source>
</evidence>
<reference evidence="2 3" key="1">
    <citation type="submission" date="2018-12" db="EMBL/GenBank/DDBJ databases">
        <authorList>
            <person name="Feng G."/>
            <person name="Zhu H."/>
        </authorList>
    </citation>
    <scope>NUCLEOTIDE SEQUENCE [LARGE SCALE GENOMIC DNA]</scope>
    <source>
        <strain evidence="2 3">9PBR-2</strain>
    </source>
</reference>